<dbReference type="Pfam" id="PF04186">
    <property type="entry name" value="FxsA"/>
    <property type="match status" value="1"/>
</dbReference>
<dbReference type="NCBIfam" id="NF008528">
    <property type="entry name" value="PRK11463.1-2"/>
    <property type="match status" value="1"/>
</dbReference>
<organism evidence="2 3">
    <name type="scientific">Paenibacillus montaniterrae</name>
    <dbReference type="NCBI Taxonomy" id="429341"/>
    <lineage>
        <taxon>Bacteria</taxon>
        <taxon>Bacillati</taxon>
        <taxon>Bacillota</taxon>
        <taxon>Bacilli</taxon>
        <taxon>Bacillales</taxon>
        <taxon>Paenibacillaceae</taxon>
        <taxon>Paenibacillus</taxon>
    </lineage>
</organism>
<comment type="caution">
    <text evidence="2">The sequence shown here is derived from an EMBL/GenBank/DDBJ whole genome shotgun (WGS) entry which is preliminary data.</text>
</comment>
<protein>
    <submittedName>
        <fullName evidence="2">UPF0716 protein YtzA</fullName>
    </submittedName>
</protein>
<keyword evidence="1" id="KW-1133">Transmembrane helix</keyword>
<dbReference type="Proteomes" id="UP000683139">
    <property type="component" value="Unassembled WGS sequence"/>
</dbReference>
<keyword evidence="1" id="KW-0812">Transmembrane</keyword>
<dbReference type="GO" id="GO:0016020">
    <property type="term" value="C:membrane"/>
    <property type="evidence" value="ECO:0007669"/>
    <property type="project" value="InterPro"/>
</dbReference>
<dbReference type="InterPro" id="IPR007313">
    <property type="entry name" value="FxsA"/>
</dbReference>
<gene>
    <name evidence="2" type="primary">ytzA</name>
    <name evidence="2" type="ORF">J40TS1_26480</name>
</gene>
<evidence type="ECO:0000256" key="1">
    <source>
        <dbReference type="SAM" id="Phobius"/>
    </source>
</evidence>
<dbReference type="PANTHER" id="PTHR35335:SF1">
    <property type="entry name" value="UPF0716 PROTEIN FXSA"/>
    <property type="match status" value="1"/>
</dbReference>
<name>A0A919YTH0_9BACL</name>
<keyword evidence="1" id="KW-0472">Membrane</keyword>
<feature type="transmembrane region" description="Helical" evidence="1">
    <location>
        <begin position="33"/>
        <end position="51"/>
    </location>
</feature>
<evidence type="ECO:0000313" key="3">
    <source>
        <dbReference type="Proteomes" id="UP000683139"/>
    </source>
</evidence>
<dbReference type="AlphaFoldDB" id="A0A919YTH0"/>
<feature type="transmembrane region" description="Helical" evidence="1">
    <location>
        <begin position="72"/>
        <end position="101"/>
    </location>
</feature>
<evidence type="ECO:0000313" key="2">
    <source>
        <dbReference type="EMBL" id="GIP17006.1"/>
    </source>
</evidence>
<dbReference type="EMBL" id="BOSE01000004">
    <property type="protein sequence ID" value="GIP17006.1"/>
    <property type="molecule type" value="Genomic_DNA"/>
</dbReference>
<keyword evidence="3" id="KW-1185">Reference proteome</keyword>
<dbReference type="RefSeq" id="WP_213515787.1">
    <property type="nucleotide sequence ID" value="NZ_BOSE01000004.1"/>
</dbReference>
<feature type="transmembrane region" description="Helical" evidence="1">
    <location>
        <begin position="7"/>
        <end position="27"/>
    </location>
</feature>
<proteinExistence type="predicted"/>
<sequence length="130" mass="14609">MRKWLPVILILFPILEIWGILLVGDWLGGWNTFSLILLISCIGAIAAIYEGRKVMEQARLQMSHGQIPGRSFVNGVCILVGGLLLIIPGFLSDIVGILLLIPFTRRIFEGIILKWIEAAMNSGKFIMRRY</sequence>
<accession>A0A919YTH0</accession>
<reference evidence="2" key="1">
    <citation type="submission" date="2021-03" db="EMBL/GenBank/DDBJ databases">
        <title>Antimicrobial resistance genes in bacteria isolated from Japanese honey, and their potential for conferring macrolide and lincosamide resistance in the American foulbrood pathogen Paenibacillus larvae.</title>
        <authorList>
            <person name="Okamoto M."/>
            <person name="Kumagai M."/>
            <person name="Kanamori H."/>
            <person name="Takamatsu D."/>
        </authorList>
    </citation>
    <scope>NUCLEOTIDE SEQUENCE</scope>
    <source>
        <strain evidence="2">J40TS1</strain>
    </source>
</reference>
<dbReference type="PANTHER" id="PTHR35335">
    <property type="entry name" value="UPF0716 PROTEIN FXSA"/>
    <property type="match status" value="1"/>
</dbReference>